<dbReference type="EMBL" id="CM037614">
    <property type="protein sequence ID" value="KAH8017768.1"/>
    <property type="molecule type" value="Genomic_DNA"/>
</dbReference>
<name>A0ACB8GDS8_9SAUR</name>
<organism evidence="1 2">
    <name type="scientific">Sphaerodactylus townsendi</name>
    <dbReference type="NCBI Taxonomy" id="933632"/>
    <lineage>
        <taxon>Eukaryota</taxon>
        <taxon>Metazoa</taxon>
        <taxon>Chordata</taxon>
        <taxon>Craniata</taxon>
        <taxon>Vertebrata</taxon>
        <taxon>Euteleostomi</taxon>
        <taxon>Lepidosauria</taxon>
        <taxon>Squamata</taxon>
        <taxon>Bifurcata</taxon>
        <taxon>Gekkota</taxon>
        <taxon>Sphaerodactylidae</taxon>
        <taxon>Sphaerodactylus</taxon>
    </lineage>
</organism>
<dbReference type="Proteomes" id="UP000827872">
    <property type="component" value="Linkage Group LG01"/>
</dbReference>
<evidence type="ECO:0000313" key="1">
    <source>
        <dbReference type="EMBL" id="KAH8017768.1"/>
    </source>
</evidence>
<protein>
    <submittedName>
        <fullName evidence="1">Uncharacterized protein</fullName>
    </submittedName>
</protein>
<reference evidence="1" key="1">
    <citation type="submission" date="2021-08" db="EMBL/GenBank/DDBJ databases">
        <title>The first chromosome-level gecko genome reveals the dynamic sex chromosomes of Neotropical dwarf geckos (Sphaerodactylidae: Sphaerodactylus).</title>
        <authorList>
            <person name="Pinto B.J."/>
            <person name="Keating S.E."/>
            <person name="Gamble T."/>
        </authorList>
    </citation>
    <scope>NUCLEOTIDE SEQUENCE</scope>
    <source>
        <strain evidence="1">TG3544</strain>
    </source>
</reference>
<gene>
    <name evidence="1" type="ORF">K3G42_032441</name>
</gene>
<sequence>MIAAFLIIVLLQLACEALPNDMTLSLAYLLALPQVVDANKCFEKQPPSALSLQLASYYYSLQIYAHLAPCFKDKCHPLYRVSF</sequence>
<accession>A0ACB8GDS8</accession>
<keyword evidence="2" id="KW-1185">Reference proteome</keyword>
<comment type="caution">
    <text evidence="1">The sequence shown here is derived from an EMBL/GenBank/DDBJ whole genome shotgun (WGS) entry which is preliminary data.</text>
</comment>
<evidence type="ECO:0000313" key="2">
    <source>
        <dbReference type="Proteomes" id="UP000827872"/>
    </source>
</evidence>
<proteinExistence type="predicted"/>